<dbReference type="InterPro" id="IPR000292">
    <property type="entry name" value="For/NO2_transpt"/>
</dbReference>
<keyword evidence="2 7" id="KW-0812">Transmembrane</keyword>
<dbReference type="Proteomes" id="UP000241587">
    <property type="component" value="Unassembled WGS sequence"/>
</dbReference>
<keyword evidence="3 7" id="KW-1133">Transmembrane helix</keyword>
<evidence type="ECO:0000256" key="5">
    <source>
        <dbReference type="ARBA" id="ARBA00049660"/>
    </source>
</evidence>
<evidence type="ECO:0000313" key="8">
    <source>
        <dbReference type="EMBL" id="PTD01305.1"/>
    </source>
</evidence>
<feature type="transmembrane region" description="Helical" evidence="7">
    <location>
        <begin position="223"/>
        <end position="242"/>
    </location>
</feature>
<accession>A0A2T4GCV8</accession>
<dbReference type="GO" id="GO:0015513">
    <property type="term" value="F:high-affinity secondary active nitrite transmembrane transporter activity"/>
    <property type="evidence" value="ECO:0007669"/>
    <property type="project" value="TreeGrafter"/>
</dbReference>
<dbReference type="GO" id="GO:0005886">
    <property type="term" value="C:plasma membrane"/>
    <property type="evidence" value="ECO:0007669"/>
    <property type="project" value="TreeGrafter"/>
</dbReference>
<feature type="region of interest" description="Disordered" evidence="6">
    <location>
        <begin position="252"/>
        <end position="276"/>
    </location>
</feature>
<evidence type="ECO:0000256" key="3">
    <source>
        <dbReference type="ARBA" id="ARBA00022989"/>
    </source>
</evidence>
<reference evidence="8 9" key="1">
    <citation type="submission" date="2018-02" db="EMBL/GenBank/DDBJ databases">
        <title>Fusarium culmorum secondary metabolites in fungal-bacterial-plant interactions.</title>
        <authorList>
            <person name="Schmidt R."/>
        </authorList>
    </citation>
    <scope>NUCLEOTIDE SEQUENCE [LARGE SCALE GENOMIC DNA]</scope>
    <source>
        <strain evidence="8 9">PV</strain>
    </source>
</reference>
<dbReference type="PANTHER" id="PTHR30520:SF6">
    <property type="entry name" value="FORMATE_NITRATE FAMILY TRANSPORTER (EUROFUNG)"/>
    <property type="match status" value="1"/>
</dbReference>
<dbReference type="Gene3D" id="1.20.1080.10">
    <property type="entry name" value="Glycerol uptake facilitator protein"/>
    <property type="match status" value="2"/>
</dbReference>
<dbReference type="PROSITE" id="PS01005">
    <property type="entry name" value="FORMATE_NITRITE_TP_1"/>
    <property type="match status" value="1"/>
</dbReference>
<comment type="subcellular location">
    <subcellularLocation>
        <location evidence="1">Membrane</location>
        <topology evidence="1">Multi-pass membrane protein</topology>
    </subcellularLocation>
</comment>
<comment type="similarity">
    <text evidence="5">Belongs to the FNT transporter (TC 1.A.16) family.</text>
</comment>
<dbReference type="PROSITE" id="PS01006">
    <property type="entry name" value="FORMATE_NITRITE_TP_2"/>
    <property type="match status" value="1"/>
</dbReference>
<protein>
    <submittedName>
        <fullName evidence="8">Putative formate transporter</fullName>
    </submittedName>
</protein>
<name>A0A2T4GCV8_FUSCU</name>
<feature type="transmembrane region" description="Helical" evidence="7">
    <location>
        <begin position="118"/>
        <end position="139"/>
    </location>
</feature>
<proteinExistence type="inferred from homology"/>
<dbReference type="InterPro" id="IPR023271">
    <property type="entry name" value="Aquaporin-like"/>
</dbReference>
<feature type="transmembrane region" description="Helical" evidence="7">
    <location>
        <begin position="197"/>
        <end position="216"/>
    </location>
</feature>
<evidence type="ECO:0000256" key="1">
    <source>
        <dbReference type="ARBA" id="ARBA00004141"/>
    </source>
</evidence>
<dbReference type="OrthoDB" id="4829at2759"/>
<evidence type="ECO:0000256" key="7">
    <source>
        <dbReference type="SAM" id="Phobius"/>
    </source>
</evidence>
<dbReference type="PANTHER" id="PTHR30520">
    <property type="entry name" value="FORMATE TRANSPORTER-RELATED"/>
    <property type="match status" value="1"/>
</dbReference>
<keyword evidence="9" id="KW-1185">Reference proteome</keyword>
<sequence>MQKMTIDVSSPAAYSPAETAELICRAGVKKGRSRPDKVFLSGISGGCILSFGCAVSLTVLTAPWYQENAPGLIKIIGAMVFPLGLVTVILTGADLFTSTNLFTFVAVLNGRLSVWRMLLHWFLCFFGNLGGCLFVMTIIVGSHQIFIRAIGCNWLVCLACFLGVQAKDLTSKVIGMWIPVFAFVALGFDHVVANMFFIPLGIWMGTPGLTIGLYIWKGMIPALFGNILGGSLCCGVYFWWMYLADVDDEHEPQDKGILSHSGHDSPSDEESQMESR</sequence>
<feature type="transmembrane region" description="Helical" evidence="7">
    <location>
        <begin position="173"/>
        <end position="191"/>
    </location>
</feature>
<dbReference type="InterPro" id="IPR024002">
    <property type="entry name" value="For/NO2_transpt_CS"/>
</dbReference>
<feature type="transmembrane region" description="Helical" evidence="7">
    <location>
        <begin position="71"/>
        <end position="97"/>
    </location>
</feature>
<feature type="transmembrane region" description="Helical" evidence="7">
    <location>
        <begin position="38"/>
        <end position="65"/>
    </location>
</feature>
<dbReference type="OMA" id="SIRPLVM"/>
<gene>
    <name evidence="8" type="ORF">FCULG_00010599</name>
</gene>
<dbReference type="Pfam" id="PF01226">
    <property type="entry name" value="Form_Nir_trans"/>
    <property type="match status" value="2"/>
</dbReference>
<dbReference type="EMBL" id="PVEM01000028">
    <property type="protein sequence ID" value="PTD01305.1"/>
    <property type="molecule type" value="Genomic_DNA"/>
</dbReference>
<comment type="caution">
    <text evidence="8">The sequence shown here is derived from an EMBL/GenBank/DDBJ whole genome shotgun (WGS) entry which is preliminary data.</text>
</comment>
<feature type="transmembrane region" description="Helical" evidence="7">
    <location>
        <begin position="145"/>
        <end position="164"/>
    </location>
</feature>
<evidence type="ECO:0000256" key="6">
    <source>
        <dbReference type="SAM" id="MobiDB-lite"/>
    </source>
</evidence>
<keyword evidence="4 7" id="KW-0472">Membrane</keyword>
<dbReference type="GO" id="GO:0015707">
    <property type="term" value="P:nitrite transport"/>
    <property type="evidence" value="ECO:0007669"/>
    <property type="project" value="TreeGrafter"/>
</dbReference>
<evidence type="ECO:0000256" key="2">
    <source>
        <dbReference type="ARBA" id="ARBA00022692"/>
    </source>
</evidence>
<organism evidence="8 9">
    <name type="scientific">Fusarium culmorum</name>
    <dbReference type="NCBI Taxonomy" id="5516"/>
    <lineage>
        <taxon>Eukaryota</taxon>
        <taxon>Fungi</taxon>
        <taxon>Dikarya</taxon>
        <taxon>Ascomycota</taxon>
        <taxon>Pezizomycotina</taxon>
        <taxon>Sordariomycetes</taxon>
        <taxon>Hypocreomycetidae</taxon>
        <taxon>Hypocreales</taxon>
        <taxon>Nectriaceae</taxon>
        <taxon>Fusarium</taxon>
    </lineage>
</organism>
<evidence type="ECO:0000313" key="9">
    <source>
        <dbReference type="Proteomes" id="UP000241587"/>
    </source>
</evidence>
<feature type="compositionally biased region" description="Acidic residues" evidence="6">
    <location>
        <begin position="267"/>
        <end position="276"/>
    </location>
</feature>
<evidence type="ECO:0000256" key="4">
    <source>
        <dbReference type="ARBA" id="ARBA00023136"/>
    </source>
</evidence>
<dbReference type="AlphaFoldDB" id="A0A2T4GCV8"/>